<evidence type="ECO:0000256" key="8">
    <source>
        <dbReference type="SAM" id="Phobius"/>
    </source>
</evidence>
<dbReference type="PANTHER" id="PTHR24421:SF37">
    <property type="entry name" value="SENSOR HISTIDINE KINASE NARS"/>
    <property type="match status" value="1"/>
</dbReference>
<evidence type="ECO:0000256" key="7">
    <source>
        <dbReference type="ARBA" id="ARBA00023136"/>
    </source>
</evidence>
<dbReference type="InterPro" id="IPR003594">
    <property type="entry name" value="HATPase_dom"/>
</dbReference>
<feature type="domain" description="Histidine kinase/HSP90-like ATPase" evidence="9">
    <location>
        <begin position="311"/>
        <end position="399"/>
    </location>
</feature>
<dbReference type="SUPFAM" id="SSF55874">
    <property type="entry name" value="ATPase domain of HSP90 chaperone/DNA topoisomerase II/histidine kinase"/>
    <property type="match status" value="1"/>
</dbReference>
<protein>
    <submittedName>
        <fullName evidence="10">Unannotated protein</fullName>
    </submittedName>
</protein>
<dbReference type="InterPro" id="IPR036890">
    <property type="entry name" value="HATPase_C_sf"/>
</dbReference>
<evidence type="ECO:0000256" key="1">
    <source>
        <dbReference type="ARBA" id="ARBA00004651"/>
    </source>
</evidence>
<keyword evidence="4 8" id="KW-0812">Transmembrane</keyword>
<organism evidence="10">
    <name type="scientific">freshwater metagenome</name>
    <dbReference type="NCBI Taxonomy" id="449393"/>
    <lineage>
        <taxon>unclassified sequences</taxon>
        <taxon>metagenomes</taxon>
        <taxon>ecological metagenomes</taxon>
    </lineage>
</organism>
<dbReference type="GO" id="GO:0000160">
    <property type="term" value="P:phosphorelay signal transduction system"/>
    <property type="evidence" value="ECO:0007669"/>
    <property type="project" value="UniProtKB-KW"/>
</dbReference>
<proteinExistence type="predicted"/>
<keyword evidence="5" id="KW-0418">Kinase</keyword>
<dbReference type="AlphaFoldDB" id="A0A6J6I433"/>
<dbReference type="CDD" id="cd16917">
    <property type="entry name" value="HATPase_UhpB-NarQ-NarX-like"/>
    <property type="match status" value="1"/>
</dbReference>
<evidence type="ECO:0000256" key="5">
    <source>
        <dbReference type="ARBA" id="ARBA00022777"/>
    </source>
</evidence>
<sequence length="401" mass="43704">MTNVQLQPPRYQTAQRSLALARVDSLIGKAFSLVALVSGFETVANALPQADHFNPWVFYGTLGALLAVQVINVLNFWFWSASLMGYVAHGAVVMLLMVTWPLQHTHINEVPLEHKPWLWWATGIASMAIGFHIPRWWAWVYMAAMPVVWFWIRTQPSGGNAALGDALQETAFATLFPATVVALAQLLRSSAARVDQATIIATDAAAERARLDAVERERSRIDALVHDSVLTTLIVAANAQNEEQQKAAKLSAELALNRLATAGAEVSSNQTISVLSFFQALGESILRIDPRCEVSASGATAHPLSPEVVAALTDATAQALSNSLAHAGRKATRKVRLKANEREIKIVVTDDGVGFRPSRVPKNRLGLRISIIDRVEAIGGRVFIDTRIGQGTSIILEWDVR</sequence>
<keyword evidence="2" id="KW-1003">Cell membrane</keyword>
<dbReference type="Gene3D" id="3.30.565.10">
    <property type="entry name" value="Histidine kinase-like ATPase, C-terminal domain"/>
    <property type="match status" value="1"/>
</dbReference>
<gene>
    <name evidence="10" type="ORF">UFOPK1855_00827</name>
</gene>
<name>A0A6J6I433_9ZZZZ</name>
<dbReference type="GO" id="GO:0005886">
    <property type="term" value="C:plasma membrane"/>
    <property type="evidence" value="ECO:0007669"/>
    <property type="project" value="UniProtKB-SubCell"/>
</dbReference>
<keyword evidence="7 8" id="KW-0472">Membrane</keyword>
<evidence type="ECO:0000256" key="3">
    <source>
        <dbReference type="ARBA" id="ARBA00022679"/>
    </source>
</evidence>
<keyword evidence="6 8" id="KW-1133">Transmembrane helix</keyword>
<dbReference type="GO" id="GO:0016301">
    <property type="term" value="F:kinase activity"/>
    <property type="evidence" value="ECO:0007669"/>
    <property type="project" value="UniProtKB-KW"/>
</dbReference>
<evidence type="ECO:0000256" key="6">
    <source>
        <dbReference type="ARBA" id="ARBA00022989"/>
    </source>
</evidence>
<evidence type="ECO:0000256" key="2">
    <source>
        <dbReference type="ARBA" id="ARBA00022475"/>
    </source>
</evidence>
<dbReference type="EMBL" id="CAEZUW010000141">
    <property type="protein sequence ID" value="CAB4618174.1"/>
    <property type="molecule type" value="Genomic_DNA"/>
</dbReference>
<evidence type="ECO:0000259" key="9">
    <source>
        <dbReference type="Pfam" id="PF02518"/>
    </source>
</evidence>
<reference evidence="10" key="1">
    <citation type="submission" date="2020-05" db="EMBL/GenBank/DDBJ databases">
        <authorList>
            <person name="Chiriac C."/>
            <person name="Salcher M."/>
            <person name="Ghai R."/>
            <person name="Kavagutti S V."/>
        </authorList>
    </citation>
    <scope>NUCLEOTIDE SEQUENCE</scope>
</reference>
<feature type="transmembrane region" description="Helical" evidence="8">
    <location>
        <begin position="56"/>
        <end position="76"/>
    </location>
</feature>
<evidence type="ECO:0000256" key="4">
    <source>
        <dbReference type="ARBA" id="ARBA00022692"/>
    </source>
</evidence>
<dbReference type="InterPro" id="IPR050482">
    <property type="entry name" value="Sensor_HK_TwoCompSys"/>
</dbReference>
<feature type="transmembrane region" description="Helical" evidence="8">
    <location>
        <begin position="117"/>
        <end position="137"/>
    </location>
</feature>
<accession>A0A6J6I433</accession>
<dbReference type="Pfam" id="PF02518">
    <property type="entry name" value="HATPase_c"/>
    <property type="match status" value="1"/>
</dbReference>
<evidence type="ECO:0000313" key="10">
    <source>
        <dbReference type="EMBL" id="CAB4618174.1"/>
    </source>
</evidence>
<feature type="transmembrane region" description="Helical" evidence="8">
    <location>
        <begin position="83"/>
        <end position="102"/>
    </location>
</feature>
<keyword evidence="3" id="KW-0808">Transferase</keyword>
<comment type="subcellular location">
    <subcellularLocation>
        <location evidence="1">Cell membrane</location>
        <topology evidence="1">Multi-pass membrane protein</topology>
    </subcellularLocation>
</comment>
<dbReference type="PANTHER" id="PTHR24421">
    <property type="entry name" value="NITRATE/NITRITE SENSOR PROTEIN NARX-RELATED"/>
    <property type="match status" value="1"/>
</dbReference>